<protein>
    <submittedName>
        <fullName evidence="1">Uncharacterized protein</fullName>
    </submittedName>
</protein>
<evidence type="ECO:0000313" key="2">
    <source>
        <dbReference type="EMBL" id="CEK83143.1"/>
    </source>
</evidence>
<evidence type="ECO:0000313" key="1">
    <source>
        <dbReference type="EMBL" id="CEK83142.1"/>
    </source>
</evidence>
<gene>
    <name evidence="1" type="primary">ORF135412</name>
    <name evidence="2" type="synonym">ORF135419</name>
</gene>
<dbReference type="AlphaFoldDB" id="A0A0B7ARB7"/>
<name>A0A0B7ARB7_9EUPU</name>
<proteinExistence type="predicted"/>
<sequence>MLAVVTVMDTSATQSLKMSARKKRAATHTLKCCSSGVQENLILVVIAITLELPLIGSFSLQSIFTLKIATV</sequence>
<dbReference type="EMBL" id="HACG01036278">
    <property type="protein sequence ID" value="CEK83143.1"/>
    <property type="molecule type" value="Transcribed_RNA"/>
</dbReference>
<reference evidence="1" key="1">
    <citation type="submission" date="2014-12" db="EMBL/GenBank/DDBJ databases">
        <title>Insight into the proteome of Arion vulgaris.</title>
        <authorList>
            <person name="Aradska J."/>
            <person name="Bulat T."/>
            <person name="Smidak R."/>
            <person name="Sarate P."/>
            <person name="Gangsoo J."/>
            <person name="Sialana F."/>
            <person name="Bilban M."/>
            <person name="Lubec G."/>
        </authorList>
    </citation>
    <scope>NUCLEOTIDE SEQUENCE</scope>
    <source>
        <tissue evidence="1">Skin</tissue>
    </source>
</reference>
<accession>A0A0B7ARB7</accession>
<organism evidence="1">
    <name type="scientific">Arion vulgaris</name>
    <dbReference type="NCBI Taxonomy" id="1028688"/>
    <lineage>
        <taxon>Eukaryota</taxon>
        <taxon>Metazoa</taxon>
        <taxon>Spiralia</taxon>
        <taxon>Lophotrochozoa</taxon>
        <taxon>Mollusca</taxon>
        <taxon>Gastropoda</taxon>
        <taxon>Heterobranchia</taxon>
        <taxon>Euthyneura</taxon>
        <taxon>Panpulmonata</taxon>
        <taxon>Eupulmonata</taxon>
        <taxon>Stylommatophora</taxon>
        <taxon>Helicina</taxon>
        <taxon>Arionoidea</taxon>
        <taxon>Arionidae</taxon>
        <taxon>Arion</taxon>
    </lineage>
</organism>
<dbReference type="EMBL" id="HACG01036277">
    <property type="protein sequence ID" value="CEK83142.1"/>
    <property type="molecule type" value="Transcribed_RNA"/>
</dbReference>